<dbReference type="EMBL" id="SODD01000004">
    <property type="protein sequence ID" value="TDW25537.1"/>
    <property type="molecule type" value="Genomic_DNA"/>
</dbReference>
<evidence type="ECO:0008006" key="4">
    <source>
        <dbReference type="Google" id="ProtNLM"/>
    </source>
</evidence>
<dbReference type="RefSeq" id="WP_134168076.1">
    <property type="nucleotide sequence ID" value="NZ_SODD01000004.1"/>
</dbReference>
<dbReference type="Proteomes" id="UP000294743">
    <property type="component" value="Unassembled WGS sequence"/>
</dbReference>
<dbReference type="PROSITE" id="PS51257">
    <property type="entry name" value="PROKAR_LIPOPROTEIN"/>
    <property type="match status" value="1"/>
</dbReference>
<organism evidence="2 3">
    <name type="scientific">Breznakia blatticola</name>
    <dbReference type="NCBI Taxonomy" id="1754012"/>
    <lineage>
        <taxon>Bacteria</taxon>
        <taxon>Bacillati</taxon>
        <taxon>Bacillota</taxon>
        <taxon>Erysipelotrichia</taxon>
        <taxon>Erysipelotrichales</taxon>
        <taxon>Erysipelotrichaceae</taxon>
        <taxon>Breznakia</taxon>
    </lineage>
</organism>
<feature type="signal peptide" evidence="1">
    <location>
        <begin position="1"/>
        <end position="24"/>
    </location>
</feature>
<evidence type="ECO:0000256" key="1">
    <source>
        <dbReference type="SAM" id="SignalP"/>
    </source>
</evidence>
<protein>
    <recommendedName>
        <fullName evidence="4">Lipoprotein</fullName>
    </recommendedName>
</protein>
<gene>
    <name evidence="2" type="ORF">EDD63_10466</name>
</gene>
<dbReference type="OrthoDB" id="1647996at2"/>
<reference evidence="2 3" key="1">
    <citation type="submission" date="2019-03" db="EMBL/GenBank/DDBJ databases">
        <title>Genomic Encyclopedia of Type Strains, Phase IV (KMG-IV): sequencing the most valuable type-strain genomes for metagenomic binning, comparative biology and taxonomic classification.</title>
        <authorList>
            <person name="Goeker M."/>
        </authorList>
    </citation>
    <scope>NUCLEOTIDE SEQUENCE [LARGE SCALE GENOMIC DNA]</scope>
    <source>
        <strain evidence="2 3">DSM 28867</strain>
    </source>
</reference>
<keyword evidence="3" id="KW-1185">Reference proteome</keyword>
<comment type="caution">
    <text evidence="2">The sequence shown here is derived from an EMBL/GenBank/DDBJ whole genome shotgun (WGS) entry which is preliminary data.</text>
</comment>
<sequence length="178" mass="20062">MRKKTLLCLIAAVLLVSCKTSDEASSQAMQIYNVFKERIVANAQNGSDSYDIPFNFTFEIHELEGDAVSYTVIIDEPKVLMNQVQMMALDPERTSESKMEPSIGIFEEETYGLIPNQVDASRGYPKGLAVNGESETNTFDIYVMVSYMEENQSNVRVFFSTSIINGEVVYVKEVEHEE</sequence>
<name>A0A4V3G955_9FIRM</name>
<accession>A0A4V3G955</accession>
<proteinExistence type="predicted"/>
<dbReference type="AlphaFoldDB" id="A0A4V3G955"/>
<feature type="chain" id="PRO_5020667837" description="Lipoprotein" evidence="1">
    <location>
        <begin position="25"/>
        <end position="178"/>
    </location>
</feature>
<evidence type="ECO:0000313" key="2">
    <source>
        <dbReference type="EMBL" id="TDW25537.1"/>
    </source>
</evidence>
<evidence type="ECO:0000313" key="3">
    <source>
        <dbReference type="Proteomes" id="UP000294743"/>
    </source>
</evidence>
<keyword evidence="1" id="KW-0732">Signal</keyword>